<dbReference type="AlphaFoldDB" id="A0A4C1VCD0"/>
<name>A0A4C1VCD0_EUMVA</name>
<dbReference type="STRING" id="151549.A0A4C1VCD0"/>
<sequence length="218" mass="25070">MPNNKILTTQARKMVYDVNCFIKKETDAIVGKMQLVKNSTREATIALDKNLETAICSLHQIKNRVISVADKSSLSTICSNLERIQKETVEYNRKNEDEIQGIINNLKQNQKRTAVATNTSVTTVRRISTLANSSDSSDVFETPGRKRRRSKPITGIDTYKQDVIRECIQNFHITNKELPTIQNLKRKLQEDIDFQGSESSLRRIIKELGFRWKKKKIE</sequence>
<reference evidence="1 2" key="1">
    <citation type="journal article" date="2019" name="Commun. Biol.">
        <title>The bagworm genome reveals a unique fibroin gene that provides high tensile strength.</title>
        <authorList>
            <person name="Kono N."/>
            <person name="Nakamura H."/>
            <person name="Ohtoshi R."/>
            <person name="Tomita M."/>
            <person name="Numata K."/>
            <person name="Arakawa K."/>
        </authorList>
    </citation>
    <scope>NUCLEOTIDE SEQUENCE [LARGE SCALE GENOMIC DNA]</scope>
</reference>
<comment type="caution">
    <text evidence="1">The sequence shown here is derived from an EMBL/GenBank/DDBJ whole genome shotgun (WGS) entry which is preliminary data.</text>
</comment>
<keyword evidence="2" id="KW-1185">Reference proteome</keyword>
<dbReference type="OrthoDB" id="2266637at2759"/>
<proteinExistence type="predicted"/>
<dbReference type="EMBL" id="BGZK01000318">
    <property type="protein sequence ID" value="GBP36436.1"/>
    <property type="molecule type" value="Genomic_DNA"/>
</dbReference>
<organism evidence="1 2">
    <name type="scientific">Eumeta variegata</name>
    <name type="common">Bagworm moth</name>
    <name type="synonym">Eumeta japonica</name>
    <dbReference type="NCBI Taxonomy" id="151549"/>
    <lineage>
        <taxon>Eukaryota</taxon>
        <taxon>Metazoa</taxon>
        <taxon>Ecdysozoa</taxon>
        <taxon>Arthropoda</taxon>
        <taxon>Hexapoda</taxon>
        <taxon>Insecta</taxon>
        <taxon>Pterygota</taxon>
        <taxon>Neoptera</taxon>
        <taxon>Endopterygota</taxon>
        <taxon>Lepidoptera</taxon>
        <taxon>Glossata</taxon>
        <taxon>Ditrysia</taxon>
        <taxon>Tineoidea</taxon>
        <taxon>Psychidae</taxon>
        <taxon>Oiketicinae</taxon>
        <taxon>Eumeta</taxon>
    </lineage>
</organism>
<evidence type="ECO:0000313" key="2">
    <source>
        <dbReference type="Proteomes" id="UP000299102"/>
    </source>
</evidence>
<accession>A0A4C1VCD0</accession>
<dbReference type="Proteomes" id="UP000299102">
    <property type="component" value="Unassembled WGS sequence"/>
</dbReference>
<evidence type="ECO:0000313" key="1">
    <source>
        <dbReference type="EMBL" id="GBP36436.1"/>
    </source>
</evidence>
<protein>
    <submittedName>
        <fullName evidence="1">Uncharacterized protein</fullName>
    </submittedName>
</protein>
<gene>
    <name evidence="1" type="ORF">EVAR_88016_1</name>
</gene>